<dbReference type="RefSeq" id="WP_066350409.1">
    <property type="nucleotide sequence ID" value="NZ_CBCSFJ010000006.1"/>
</dbReference>
<evidence type="ECO:0000313" key="2">
    <source>
        <dbReference type="EMBL" id="ANN67356.1"/>
    </source>
</evidence>
<evidence type="ECO:0000313" key="4">
    <source>
        <dbReference type="Proteomes" id="UP000091897"/>
    </source>
</evidence>
<dbReference type="EMBL" id="CP016170">
    <property type="protein sequence ID" value="ANN67356.1"/>
    <property type="molecule type" value="Genomic_DNA"/>
</dbReference>
<protein>
    <recommendedName>
        <fullName evidence="6">DUF2946 domain-containing protein</fullName>
    </recommendedName>
</protein>
<feature type="region of interest" description="Disordered" evidence="1">
    <location>
        <begin position="50"/>
        <end position="71"/>
    </location>
</feature>
<keyword evidence="4" id="KW-1185">Reference proteome</keyword>
<accession>A0A193FZ31</accession>
<name>A0A193FZ31_9BORD</name>
<dbReference type="Proteomes" id="UP000091897">
    <property type="component" value="Chromosome"/>
</dbReference>
<reference evidence="4 5" key="1">
    <citation type="submission" date="2016-06" db="EMBL/GenBank/DDBJ databases">
        <title>Complete genome sequences of Bordetella bronchialis and Bordetella flabilis.</title>
        <authorList>
            <person name="LiPuma J.J."/>
            <person name="Spilker T."/>
        </authorList>
    </citation>
    <scope>NUCLEOTIDE SEQUENCE [LARGE SCALE GENOMIC DNA]</scope>
    <source>
        <strain evidence="3 5">AU17976</strain>
        <strain evidence="2 4">AU3182</strain>
    </source>
</reference>
<dbReference type="OrthoDB" id="8636420at2"/>
<gene>
    <name evidence="2" type="ORF">BAU06_14560</name>
    <name evidence="3" type="ORF">BAU08_14795</name>
</gene>
<evidence type="ECO:0000313" key="5">
    <source>
        <dbReference type="Proteomes" id="UP000092213"/>
    </source>
</evidence>
<proteinExistence type="predicted"/>
<evidence type="ECO:0000256" key="1">
    <source>
        <dbReference type="SAM" id="MobiDB-lite"/>
    </source>
</evidence>
<dbReference type="KEGG" id="bbro:BAU06_14560"/>
<sequence length="148" mass="15412">MPRAEPIFVSIARRPAARAAALLWIWLAALFAPLGATLHAMSHLDLPGAAAHGQASASPRQGARAGADAAASVARQPGTAHGAAAHCHVCDEWQFLDHALPVTALAAFAAGSYAAPADRPFLPRRPADRPWILPRAPPATLSGTLAWR</sequence>
<dbReference type="EMBL" id="CP016171">
    <property type="protein sequence ID" value="ANN72446.1"/>
    <property type="molecule type" value="Genomic_DNA"/>
</dbReference>
<evidence type="ECO:0000313" key="3">
    <source>
        <dbReference type="EMBL" id="ANN72446.1"/>
    </source>
</evidence>
<dbReference type="AlphaFoldDB" id="A0A193FZ31"/>
<evidence type="ECO:0008006" key="6">
    <source>
        <dbReference type="Google" id="ProtNLM"/>
    </source>
</evidence>
<organism evidence="3 5">
    <name type="scientific">Bordetella bronchialis</name>
    <dbReference type="NCBI Taxonomy" id="463025"/>
    <lineage>
        <taxon>Bacteria</taxon>
        <taxon>Pseudomonadati</taxon>
        <taxon>Pseudomonadota</taxon>
        <taxon>Betaproteobacteria</taxon>
        <taxon>Burkholderiales</taxon>
        <taxon>Alcaligenaceae</taxon>
        <taxon>Bordetella</taxon>
    </lineage>
</organism>
<dbReference type="Proteomes" id="UP000092213">
    <property type="component" value="Chromosome"/>
</dbReference>